<organism evidence="7 8">
    <name type="scientific">Curtobacterium luteum</name>
    <dbReference type="NCBI Taxonomy" id="33881"/>
    <lineage>
        <taxon>Bacteria</taxon>
        <taxon>Bacillati</taxon>
        <taxon>Actinomycetota</taxon>
        <taxon>Actinomycetes</taxon>
        <taxon>Micrococcales</taxon>
        <taxon>Microbacteriaceae</taxon>
        <taxon>Curtobacterium</taxon>
    </lineage>
</organism>
<evidence type="ECO:0000313" key="7">
    <source>
        <dbReference type="EMBL" id="MBM7803969.1"/>
    </source>
</evidence>
<gene>
    <name evidence="7" type="ORF">JOE58_003220</name>
</gene>
<feature type="DNA-binding region" description="H-T-H motif" evidence="4">
    <location>
        <begin position="37"/>
        <end position="56"/>
    </location>
</feature>
<evidence type="ECO:0000256" key="5">
    <source>
        <dbReference type="SAM" id="MobiDB-lite"/>
    </source>
</evidence>
<proteinExistence type="predicted"/>
<evidence type="ECO:0000313" key="8">
    <source>
        <dbReference type="Proteomes" id="UP000746584"/>
    </source>
</evidence>
<dbReference type="SUPFAM" id="SSF48498">
    <property type="entry name" value="Tetracyclin repressor-like, C-terminal domain"/>
    <property type="match status" value="1"/>
</dbReference>
<dbReference type="PANTHER" id="PTHR30055">
    <property type="entry name" value="HTH-TYPE TRANSCRIPTIONAL REGULATOR RUTR"/>
    <property type="match status" value="1"/>
</dbReference>
<dbReference type="InterPro" id="IPR009057">
    <property type="entry name" value="Homeodomain-like_sf"/>
</dbReference>
<name>A0ABS2RY66_9MICO</name>
<sequence>MTEDEGPRGYRSRADRREELLDAAALVVRDDGLPGLTTRAVAARAGVAHGVVHYVFGARRHLVVALLERQARASLPRVLAAADAHDDVRGALDAAVGAWIDLVRSEPERFRLLEAVSSSGLDPDGDGALVDAERRLWRDAVAAGLDRWSAAHGVVLAVPTPDAADAVIAVVDGLTRSSVGDPDGAATDRSRALLVRGLAHVLSEPDRGEPDRGEPDRGEPARDEPARAERDRAERD</sequence>
<dbReference type="Pfam" id="PF00440">
    <property type="entry name" value="TetR_N"/>
    <property type="match status" value="1"/>
</dbReference>
<keyword evidence="8" id="KW-1185">Reference proteome</keyword>
<dbReference type="Gene3D" id="1.10.357.10">
    <property type="entry name" value="Tetracycline Repressor, domain 2"/>
    <property type="match status" value="1"/>
</dbReference>
<dbReference type="InterPro" id="IPR036271">
    <property type="entry name" value="Tet_transcr_reg_TetR-rel_C_sf"/>
</dbReference>
<feature type="compositionally biased region" description="Basic and acidic residues" evidence="5">
    <location>
        <begin position="203"/>
        <end position="236"/>
    </location>
</feature>
<keyword evidence="2 4" id="KW-0238">DNA-binding</keyword>
<dbReference type="PROSITE" id="PS50977">
    <property type="entry name" value="HTH_TETR_2"/>
    <property type="match status" value="1"/>
</dbReference>
<dbReference type="SUPFAM" id="SSF46689">
    <property type="entry name" value="Homeodomain-like"/>
    <property type="match status" value="1"/>
</dbReference>
<feature type="domain" description="HTH tetR-type" evidence="6">
    <location>
        <begin position="14"/>
        <end position="74"/>
    </location>
</feature>
<dbReference type="InterPro" id="IPR050109">
    <property type="entry name" value="HTH-type_TetR-like_transc_reg"/>
</dbReference>
<evidence type="ECO:0000256" key="4">
    <source>
        <dbReference type="PROSITE-ProRule" id="PRU00335"/>
    </source>
</evidence>
<accession>A0ABS2RY66</accession>
<feature type="region of interest" description="Disordered" evidence="5">
    <location>
        <begin position="199"/>
        <end position="236"/>
    </location>
</feature>
<dbReference type="RefSeq" id="WP_175327408.1">
    <property type="nucleotide sequence ID" value="NZ_JABMCD010000048.1"/>
</dbReference>
<keyword evidence="1" id="KW-0805">Transcription regulation</keyword>
<dbReference type="InterPro" id="IPR001647">
    <property type="entry name" value="HTH_TetR"/>
</dbReference>
<protein>
    <submittedName>
        <fullName evidence="7">AcrR family transcriptional regulator</fullName>
    </submittedName>
</protein>
<dbReference type="EMBL" id="JAFBCG010000001">
    <property type="protein sequence ID" value="MBM7803969.1"/>
    <property type="molecule type" value="Genomic_DNA"/>
</dbReference>
<comment type="caution">
    <text evidence="7">The sequence shown here is derived from an EMBL/GenBank/DDBJ whole genome shotgun (WGS) entry which is preliminary data.</text>
</comment>
<evidence type="ECO:0000259" key="6">
    <source>
        <dbReference type="PROSITE" id="PS50977"/>
    </source>
</evidence>
<evidence type="ECO:0000256" key="2">
    <source>
        <dbReference type="ARBA" id="ARBA00023125"/>
    </source>
</evidence>
<evidence type="ECO:0000256" key="1">
    <source>
        <dbReference type="ARBA" id="ARBA00023015"/>
    </source>
</evidence>
<keyword evidence="3" id="KW-0804">Transcription</keyword>
<evidence type="ECO:0000256" key="3">
    <source>
        <dbReference type="ARBA" id="ARBA00023163"/>
    </source>
</evidence>
<dbReference type="PANTHER" id="PTHR30055:SF234">
    <property type="entry name" value="HTH-TYPE TRANSCRIPTIONAL REGULATOR BETI"/>
    <property type="match status" value="1"/>
</dbReference>
<dbReference type="Proteomes" id="UP000746584">
    <property type="component" value="Unassembled WGS sequence"/>
</dbReference>
<reference evidence="7 8" key="1">
    <citation type="submission" date="2021-01" db="EMBL/GenBank/DDBJ databases">
        <title>Sequencing the genomes of 1000 actinobacteria strains.</title>
        <authorList>
            <person name="Klenk H.-P."/>
        </authorList>
    </citation>
    <scope>NUCLEOTIDE SEQUENCE [LARGE SCALE GENOMIC DNA]</scope>
    <source>
        <strain evidence="7 8">DSM 20542</strain>
    </source>
</reference>